<keyword evidence="3" id="KW-1185">Reference proteome</keyword>
<protein>
    <submittedName>
        <fullName evidence="2">Uncharacterized protein</fullName>
    </submittedName>
</protein>
<feature type="compositionally biased region" description="Pro residues" evidence="1">
    <location>
        <begin position="61"/>
        <end position="86"/>
    </location>
</feature>
<comment type="caution">
    <text evidence="2">The sequence shown here is derived from an EMBL/GenBank/DDBJ whole genome shotgun (WGS) entry which is preliminary data.</text>
</comment>
<dbReference type="Proteomes" id="UP001203297">
    <property type="component" value="Unassembled WGS sequence"/>
</dbReference>
<sequence>MAPNTKPPFPQPFRPAANPIPIPMAAASAPALASDHYHPALAPGPPTTSQFPSPGGAAPSSPLPPYSPSPSFPYSLPPQPSSPPTFAPTTHTTLPPPQHHHNPAPAYISPTVPGSASSGSLYRPTFPTPYGDSSQFQPPSNVSRSLSHPSMWILPEVPQPPPFALANGWGNPANDDHAQGYGMTTMTSAFVRPPSPMDGYDGVEDCDSDDDDGGDVNAGRGSGARNEDYIHERSPPNAPMAGRQRRPRAPRRQTTSGSMQQVTSQQQPPTKVPCPICRHRTPSDVAAQLRGCCSNQHMWSVKSMHACMKFPSLLPTPFFWHQLTCSFLFIREAMNRGLVRM</sequence>
<gene>
    <name evidence="2" type="ORF">B0F90DRAFT_179800</name>
</gene>
<accession>A0AAD4M7U2</accession>
<evidence type="ECO:0000313" key="3">
    <source>
        <dbReference type="Proteomes" id="UP001203297"/>
    </source>
</evidence>
<feature type="region of interest" description="Disordered" evidence="1">
    <location>
        <begin position="189"/>
        <end position="273"/>
    </location>
</feature>
<evidence type="ECO:0000313" key="2">
    <source>
        <dbReference type="EMBL" id="KAI0302890.1"/>
    </source>
</evidence>
<organism evidence="2 3">
    <name type="scientific">Multifurca ochricompacta</name>
    <dbReference type="NCBI Taxonomy" id="376703"/>
    <lineage>
        <taxon>Eukaryota</taxon>
        <taxon>Fungi</taxon>
        <taxon>Dikarya</taxon>
        <taxon>Basidiomycota</taxon>
        <taxon>Agaricomycotina</taxon>
        <taxon>Agaricomycetes</taxon>
        <taxon>Russulales</taxon>
        <taxon>Russulaceae</taxon>
        <taxon>Multifurca</taxon>
    </lineage>
</organism>
<feature type="region of interest" description="Disordered" evidence="1">
    <location>
        <begin position="1"/>
        <end position="21"/>
    </location>
</feature>
<proteinExistence type="predicted"/>
<name>A0AAD4M7U2_9AGAM</name>
<feature type="compositionally biased region" description="Low complexity" evidence="1">
    <location>
        <begin position="49"/>
        <end position="60"/>
    </location>
</feature>
<reference evidence="2" key="1">
    <citation type="journal article" date="2022" name="New Phytol.">
        <title>Evolutionary transition to the ectomycorrhizal habit in the genomes of a hyperdiverse lineage of mushroom-forming fungi.</title>
        <authorList>
            <person name="Looney B."/>
            <person name="Miyauchi S."/>
            <person name="Morin E."/>
            <person name="Drula E."/>
            <person name="Courty P.E."/>
            <person name="Kohler A."/>
            <person name="Kuo A."/>
            <person name="LaButti K."/>
            <person name="Pangilinan J."/>
            <person name="Lipzen A."/>
            <person name="Riley R."/>
            <person name="Andreopoulos W."/>
            <person name="He G."/>
            <person name="Johnson J."/>
            <person name="Nolan M."/>
            <person name="Tritt A."/>
            <person name="Barry K.W."/>
            <person name="Grigoriev I.V."/>
            <person name="Nagy L.G."/>
            <person name="Hibbett D."/>
            <person name="Henrissat B."/>
            <person name="Matheny P.B."/>
            <person name="Labbe J."/>
            <person name="Martin F.M."/>
        </authorList>
    </citation>
    <scope>NUCLEOTIDE SEQUENCE</scope>
    <source>
        <strain evidence="2">BPL690</strain>
    </source>
</reference>
<evidence type="ECO:0000256" key="1">
    <source>
        <dbReference type="SAM" id="MobiDB-lite"/>
    </source>
</evidence>
<feature type="compositionally biased region" description="Basic and acidic residues" evidence="1">
    <location>
        <begin position="225"/>
        <end position="234"/>
    </location>
</feature>
<dbReference type="EMBL" id="WTXG01000010">
    <property type="protein sequence ID" value="KAI0302890.1"/>
    <property type="molecule type" value="Genomic_DNA"/>
</dbReference>
<feature type="region of interest" description="Disordered" evidence="1">
    <location>
        <begin position="36"/>
        <end position="146"/>
    </location>
</feature>
<feature type="compositionally biased region" description="Acidic residues" evidence="1">
    <location>
        <begin position="201"/>
        <end position="214"/>
    </location>
</feature>
<feature type="compositionally biased region" description="Polar residues" evidence="1">
    <location>
        <begin position="131"/>
        <end position="146"/>
    </location>
</feature>
<dbReference type="AlphaFoldDB" id="A0AAD4M7U2"/>
<feature type="compositionally biased region" description="Polar residues" evidence="1">
    <location>
        <begin position="253"/>
        <end position="269"/>
    </location>
</feature>